<dbReference type="AlphaFoldDB" id="A0A914S4T8"/>
<organism evidence="1 2">
    <name type="scientific">Parascaris equorum</name>
    <name type="common">Equine roundworm</name>
    <dbReference type="NCBI Taxonomy" id="6256"/>
    <lineage>
        <taxon>Eukaryota</taxon>
        <taxon>Metazoa</taxon>
        <taxon>Ecdysozoa</taxon>
        <taxon>Nematoda</taxon>
        <taxon>Chromadorea</taxon>
        <taxon>Rhabditida</taxon>
        <taxon>Spirurina</taxon>
        <taxon>Ascaridomorpha</taxon>
        <taxon>Ascaridoidea</taxon>
        <taxon>Ascarididae</taxon>
        <taxon>Parascaris</taxon>
    </lineage>
</organism>
<dbReference type="SUPFAM" id="SSF51713">
    <property type="entry name" value="tRNA-guanine transglycosylase"/>
    <property type="match status" value="1"/>
</dbReference>
<protein>
    <submittedName>
        <fullName evidence="2">Uncharacterized protein</fullName>
    </submittedName>
</protein>
<dbReference type="Proteomes" id="UP000887564">
    <property type="component" value="Unplaced"/>
</dbReference>
<evidence type="ECO:0000313" key="2">
    <source>
        <dbReference type="WBParaSite" id="PEQ_0001381001-mRNA-1"/>
    </source>
</evidence>
<dbReference type="Gene3D" id="3.20.20.105">
    <property type="entry name" value="Queuine tRNA-ribosyltransferase-like"/>
    <property type="match status" value="1"/>
</dbReference>
<reference evidence="2" key="1">
    <citation type="submission" date="2022-11" db="UniProtKB">
        <authorList>
            <consortium name="WormBaseParasite"/>
        </authorList>
    </citation>
    <scope>IDENTIFICATION</scope>
</reference>
<proteinExistence type="predicted"/>
<keyword evidence="1" id="KW-1185">Reference proteome</keyword>
<name>A0A914S4T8_PAREQ</name>
<evidence type="ECO:0000313" key="1">
    <source>
        <dbReference type="Proteomes" id="UP000887564"/>
    </source>
</evidence>
<dbReference type="WBParaSite" id="PEQ_0001381001-mRNA-1">
    <property type="protein sequence ID" value="PEQ_0001381001-mRNA-1"/>
    <property type="gene ID" value="PEQ_0001381001"/>
</dbReference>
<accession>A0A914S4T8</accession>
<dbReference type="GO" id="GO:0006400">
    <property type="term" value="P:tRNA modification"/>
    <property type="evidence" value="ECO:0007669"/>
    <property type="project" value="InterPro"/>
</dbReference>
<sequence length="63" mass="7045">MVSLNSLMSADEKGVQFESPHTGQLTHLTPEHCIEMQVSFVPSIVSSRSVQDDSITTRRRVPF</sequence>
<dbReference type="InterPro" id="IPR036511">
    <property type="entry name" value="TGT-like_sf"/>
</dbReference>